<name>A0ABV8V1H4_9GAMM</name>
<dbReference type="InterPro" id="IPR036641">
    <property type="entry name" value="HPT_dom_sf"/>
</dbReference>
<accession>A0ABV8V1H4</accession>
<keyword evidence="1" id="KW-0902">Two-component regulatory system</keyword>
<evidence type="ECO:0000256" key="1">
    <source>
        <dbReference type="ARBA" id="ARBA00023012"/>
    </source>
</evidence>
<keyword evidence="5" id="KW-1185">Reference proteome</keyword>
<keyword evidence="2" id="KW-0597">Phosphoprotein</keyword>
<comment type="caution">
    <text evidence="4">The sequence shown here is derived from an EMBL/GenBank/DDBJ whole genome shotgun (WGS) entry which is preliminary data.</text>
</comment>
<dbReference type="Gene3D" id="1.20.120.160">
    <property type="entry name" value="HPT domain"/>
    <property type="match status" value="1"/>
</dbReference>
<feature type="modified residue" description="Phosphohistidine" evidence="2">
    <location>
        <position position="58"/>
    </location>
</feature>
<gene>
    <name evidence="4" type="ORF">ACFOX3_04515</name>
</gene>
<reference evidence="5" key="1">
    <citation type="journal article" date="2019" name="Int. J. Syst. Evol. Microbiol.">
        <title>The Global Catalogue of Microorganisms (GCM) 10K type strain sequencing project: providing services to taxonomists for standard genome sequencing and annotation.</title>
        <authorList>
            <consortium name="The Broad Institute Genomics Platform"/>
            <consortium name="The Broad Institute Genome Sequencing Center for Infectious Disease"/>
            <person name="Wu L."/>
            <person name="Ma J."/>
        </authorList>
    </citation>
    <scope>NUCLEOTIDE SEQUENCE [LARGE SCALE GENOMIC DNA]</scope>
    <source>
        <strain evidence="5">CECT 8570</strain>
    </source>
</reference>
<dbReference type="Pfam" id="PF01627">
    <property type="entry name" value="Hpt"/>
    <property type="match status" value="1"/>
</dbReference>
<dbReference type="SMART" id="SM00073">
    <property type="entry name" value="HPT"/>
    <property type="match status" value="1"/>
</dbReference>
<feature type="domain" description="HPt" evidence="3">
    <location>
        <begin position="19"/>
        <end position="112"/>
    </location>
</feature>
<dbReference type="EMBL" id="JBHSCX010000003">
    <property type="protein sequence ID" value="MFC4361553.1"/>
    <property type="molecule type" value="Genomic_DNA"/>
</dbReference>
<evidence type="ECO:0000259" key="3">
    <source>
        <dbReference type="PROSITE" id="PS50894"/>
    </source>
</evidence>
<dbReference type="InterPro" id="IPR008207">
    <property type="entry name" value="Sig_transdc_His_kin_Hpt_dom"/>
</dbReference>
<protein>
    <submittedName>
        <fullName evidence="4">Hpt domain-containing protein</fullName>
    </submittedName>
</protein>
<organism evidence="4 5">
    <name type="scientific">Simiduia curdlanivorans</name>
    <dbReference type="NCBI Taxonomy" id="1492769"/>
    <lineage>
        <taxon>Bacteria</taxon>
        <taxon>Pseudomonadati</taxon>
        <taxon>Pseudomonadota</taxon>
        <taxon>Gammaproteobacteria</taxon>
        <taxon>Cellvibrionales</taxon>
        <taxon>Cellvibrionaceae</taxon>
        <taxon>Simiduia</taxon>
    </lineage>
</organism>
<proteinExistence type="predicted"/>
<dbReference type="RefSeq" id="WP_290259515.1">
    <property type="nucleotide sequence ID" value="NZ_JAUFQG010000004.1"/>
</dbReference>
<dbReference type="CDD" id="cd00088">
    <property type="entry name" value="HPT"/>
    <property type="match status" value="1"/>
</dbReference>
<dbReference type="PROSITE" id="PS50894">
    <property type="entry name" value="HPT"/>
    <property type="match status" value="1"/>
</dbReference>
<evidence type="ECO:0000256" key="2">
    <source>
        <dbReference type="PROSITE-ProRule" id="PRU00110"/>
    </source>
</evidence>
<evidence type="ECO:0000313" key="5">
    <source>
        <dbReference type="Proteomes" id="UP001595840"/>
    </source>
</evidence>
<dbReference type="SUPFAM" id="SSF47226">
    <property type="entry name" value="Histidine-containing phosphotransfer domain, HPT domain"/>
    <property type="match status" value="1"/>
</dbReference>
<dbReference type="Proteomes" id="UP001595840">
    <property type="component" value="Unassembled WGS sequence"/>
</dbReference>
<evidence type="ECO:0000313" key="4">
    <source>
        <dbReference type="EMBL" id="MFC4361553.1"/>
    </source>
</evidence>
<sequence length="115" mass="12338">MTQANGKLPLDMAVLEALFGDDLELRLGILDEFCAVTITYLQEFQAAQDPVAIGAVAHKLKSSARTIGAHPLADICAGLESAGRNGQQAIIDQLLPRLEPEIRRVADFVAALERA</sequence>